<dbReference type="PANTHER" id="PTHR24148:SF64">
    <property type="entry name" value="HETEROKARYON INCOMPATIBILITY DOMAIN-CONTAINING PROTEIN"/>
    <property type="match status" value="1"/>
</dbReference>
<evidence type="ECO:0000256" key="1">
    <source>
        <dbReference type="SAM" id="MobiDB-lite"/>
    </source>
</evidence>
<proteinExistence type="predicted"/>
<dbReference type="AlphaFoldDB" id="A0AA40F424"/>
<dbReference type="EMBL" id="JAUKUD010000002">
    <property type="protein sequence ID" value="KAK0750814.1"/>
    <property type="molecule type" value="Genomic_DNA"/>
</dbReference>
<gene>
    <name evidence="3" type="ORF">B0T18DRAFT_339988</name>
</gene>
<feature type="region of interest" description="Disordered" evidence="1">
    <location>
        <begin position="656"/>
        <end position="679"/>
    </location>
</feature>
<sequence>MDAGGAEAPTLLPKLEDFVDSLLKARLRLLQPVIVPQYLESFAHAGFSTSQLPPWPEDETVEDEMQSHVTALISRLIELACQPPNGVQSLPRASRTSATSTSLAVTFNPPPLYAPLALDKSQKNIRLLTILPGTEPRISCFLEVASLHAPGSYDALSYVWGAPLPSETVLVNGAMVDVGPSLHSALAALRLPDQPSRIWADAICINQLDNNEKSWQVAMMAEIYRHAETVRVFVGDEGDTATLFRFLNRDVIIGEGIDKAAERCEIPILNLLRAYVDFSLRPWFSRVWVYQEFLLASRSPVWHCGVHSAVNDSLRRDLEMLYTRCVEYQSPLTGDIDYNFAGDLGYDDFTLKLNDVTAIVFILRLSDQYRSIPAMEYKRRRRVSTDPRDLVFGLRELFEPAFQHIFYPDYTLSHGDLFLRLSAWLLALDQWGDVFEAYPLRCSPDLPSWVRDFTRLPTVRQTLGEEKLPLAMPCSIYNQVLSVDGVELDEIAQTFVIDEDNTSALIGKLWHLDQLFTTKSTRATSVLSPLDTTESMYTWAMGKETNRLGEVIPESMVLIRVAQVVINPQLRHAEAKYYEPEPPTDSTLQEPPYDDAMAVLAIVATERSRWLNRIKELTSLLNFIVKSMYEEENILAASLYDHDSFAQQIKAYVSNPSPKISSSTPTPTNEGGDGKLTYGPGTISYPKTVEFIRNCGPGMVELLLEISQALHTGTFANQDIWDLTTPDFLPELDEQIKHIDKLQRNVVASLPPTSTEGETQPAASESVPTRQGLDTTADFISRCIQRRDELNRLRDTAPQVMKFGNAPRGLAKALGEHSMTLFHHCTFFVTKGGLPGVGTPGMRDVQPGDKLVWLKDMYHPLVVRASSKHGGQHFEIGGTVVVRGIMGGRLRPSLGENMPPLRKFTFV</sequence>
<evidence type="ECO:0000313" key="3">
    <source>
        <dbReference type="EMBL" id="KAK0750814.1"/>
    </source>
</evidence>
<feature type="domain" description="Heterokaryon incompatibility" evidence="2">
    <location>
        <begin position="153"/>
        <end position="292"/>
    </location>
</feature>
<reference evidence="3" key="1">
    <citation type="submission" date="2023-06" db="EMBL/GenBank/DDBJ databases">
        <title>Genome-scale phylogeny and comparative genomics of the fungal order Sordariales.</title>
        <authorList>
            <consortium name="Lawrence Berkeley National Laboratory"/>
            <person name="Hensen N."/>
            <person name="Bonometti L."/>
            <person name="Westerberg I."/>
            <person name="Brannstrom I.O."/>
            <person name="Guillou S."/>
            <person name="Cros-Aarteil S."/>
            <person name="Calhoun S."/>
            <person name="Haridas S."/>
            <person name="Kuo A."/>
            <person name="Mondo S."/>
            <person name="Pangilinan J."/>
            <person name="Riley R."/>
            <person name="LaButti K."/>
            <person name="Andreopoulos B."/>
            <person name="Lipzen A."/>
            <person name="Chen C."/>
            <person name="Yanf M."/>
            <person name="Daum C."/>
            <person name="Ng V."/>
            <person name="Clum A."/>
            <person name="Steindorff A."/>
            <person name="Ohm R."/>
            <person name="Martin F."/>
            <person name="Silar P."/>
            <person name="Natvig D."/>
            <person name="Lalanne C."/>
            <person name="Gautier V."/>
            <person name="Ament-velasquez S.L."/>
            <person name="Kruys A."/>
            <person name="Hutchinson M.I."/>
            <person name="Powell A.J."/>
            <person name="Barry K."/>
            <person name="Miller A.N."/>
            <person name="Grigoriev I.V."/>
            <person name="Debuchy R."/>
            <person name="Gladieux P."/>
            <person name="Thoren M.H."/>
            <person name="Johannesson H."/>
        </authorList>
    </citation>
    <scope>NUCLEOTIDE SEQUENCE</scope>
    <source>
        <strain evidence="3">SMH3187-1</strain>
    </source>
</reference>
<keyword evidence="4" id="KW-1185">Reference proteome</keyword>
<dbReference type="InterPro" id="IPR010730">
    <property type="entry name" value="HET"/>
</dbReference>
<feature type="compositionally biased region" description="Low complexity" evidence="1">
    <location>
        <begin position="656"/>
        <end position="668"/>
    </location>
</feature>
<name>A0AA40F424_9PEZI</name>
<dbReference type="Proteomes" id="UP001172155">
    <property type="component" value="Unassembled WGS sequence"/>
</dbReference>
<dbReference type="Pfam" id="PF06985">
    <property type="entry name" value="HET"/>
    <property type="match status" value="1"/>
</dbReference>
<organism evidence="3 4">
    <name type="scientific">Schizothecium vesticola</name>
    <dbReference type="NCBI Taxonomy" id="314040"/>
    <lineage>
        <taxon>Eukaryota</taxon>
        <taxon>Fungi</taxon>
        <taxon>Dikarya</taxon>
        <taxon>Ascomycota</taxon>
        <taxon>Pezizomycotina</taxon>
        <taxon>Sordariomycetes</taxon>
        <taxon>Sordariomycetidae</taxon>
        <taxon>Sordariales</taxon>
        <taxon>Schizotheciaceae</taxon>
        <taxon>Schizothecium</taxon>
    </lineage>
</organism>
<comment type="caution">
    <text evidence="3">The sequence shown here is derived from an EMBL/GenBank/DDBJ whole genome shotgun (WGS) entry which is preliminary data.</text>
</comment>
<evidence type="ECO:0000313" key="4">
    <source>
        <dbReference type="Proteomes" id="UP001172155"/>
    </source>
</evidence>
<evidence type="ECO:0000259" key="2">
    <source>
        <dbReference type="Pfam" id="PF06985"/>
    </source>
</evidence>
<accession>A0AA40F424</accession>
<protein>
    <submittedName>
        <fullName evidence="3">Heterokaryon incompatibility protein-domain-containing protein</fullName>
    </submittedName>
</protein>
<feature type="region of interest" description="Disordered" evidence="1">
    <location>
        <begin position="751"/>
        <end position="771"/>
    </location>
</feature>
<dbReference type="PANTHER" id="PTHR24148">
    <property type="entry name" value="ANKYRIN REPEAT DOMAIN-CONTAINING PROTEIN 39 HOMOLOG-RELATED"/>
    <property type="match status" value="1"/>
</dbReference>
<dbReference type="InterPro" id="IPR052895">
    <property type="entry name" value="HetReg/Transcr_Mod"/>
</dbReference>